<sequence length="99" mass="11510">MNEECLTDMLSRKARKSTLFCKKWKIISLSNALFSFRKSPRRSLSLGSFLNTVKREGLCKPHSLGFPDKVLHFQHLMAAQELLVLSDSVWRNNLDWTKQ</sequence>
<evidence type="ECO:0000313" key="2">
    <source>
        <dbReference type="Proteomes" id="UP001359559"/>
    </source>
</evidence>
<dbReference type="Proteomes" id="UP001359559">
    <property type="component" value="Unassembled WGS sequence"/>
</dbReference>
<dbReference type="AlphaFoldDB" id="A0AAN9P520"/>
<keyword evidence="2" id="KW-1185">Reference proteome</keyword>
<comment type="caution">
    <text evidence="1">The sequence shown here is derived from an EMBL/GenBank/DDBJ whole genome shotgun (WGS) entry which is preliminary data.</text>
</comment>
<gene>
    <name evidence="1" type="ORF">RJT34_19791</name>
</gene>
<proteinExistence type="predicted"/>
<organism evidence="1 2">
    <name type="scientific">Clitoria ternatea</name>
    <name type="common">Butterfly pea</name>
    <dbReference type="NCBI Taxonomy" id="43366"/>
    <lineage>
        <taxon>Eukaryota</taxon>
        <taxon>Viridiplantae</taxon>
        <taxon>Streptophyta</taxon>
        <taxon>Embryophyta</taxon>
        <taxon>Tracheophyta</taxon>
        <taxon>Spermatophyta</taxon>
        <taxon>Magnoliopsida</taxon>
        <taxon>eudicotyledons</taxon>
        <taxon>Gunneridae</taxon>
        <taxon>Pentapetalae</taxon>
        <taxon>rosids</taxon>
        <taxon>fabids</taxon>
        <taxon>Fabales</taxon>
        <taxon>Fabaceae</taxon>
        <taxon>Papilionoideae</taxon>
        <taxon>50 kb inversion clade</taxon>
        <taxon>NPAAA clade</taxon>
        <taxon>indigoferoid/millettioid clade</taxon>
        <taxon>Phaseoleae</taxon>
        <taxon>Clitoria</taxon>
    </lineage>
</organism>
<dbReference type="EMBL" id="JAYKXN010000005">
    <property type="protein sequence ID" value="KAK7285034.1"/>
    <property type="molecule type" value="Genomic_DNA"/>
</dbReference>
<reference evidence="1 2" key="1">
    <citation type="submission" date="2024-01" db="EMBL/GenBank/DDBJ databases">
        <title>The genomes of 5 underutilized Papilionoideae crops provide insights into root nodulation and disease resistance.</title>
        <authorList>
            <person name="Yuan L."/>
        </authorList>
    </citation>
    <scope>NUCLEOTIDE SEQUENCE [LARGE SCALE GENOMIC DNA]</scope>
    <source>
        <strain evidence="1">LY-2023</strain>
        <tissue evidence="1">Leaf</tissue>
    </source>
</reference>
<protein>
    <submittedName>
        <fullName evidence="1">Uncharacterized protein</fullName>
    </submittedName>
</protein>
<name>A0AAN9P520_CLITE</name>
<evidence type="ECO:0000313" key="1">
    <source>
        <dbReference type="EMBL" id="KAK7285034.1"/>
    </source>
</evidence>
<accession>A0AAN9P520</accession>